<name>A0A0C2W2L9_AMAMK</name>
<accession>A0A0C2W2L9</accession>
<gene>
    <name evidence="1" type="ORF">M378DRAFT_173687</name>
</gene>
<dbReference type="AlphaFoldDB" id="A0A0C2W2L9"/>
<sequence length="67" mass="7314">PGRFFVINEVKVLLARVLLKNDVKMADGQDASKSGNLKLSLAQTCQLKSCSASRKLDILTIHSCIIL</sequence>
<evidence type="ECO:0000313" key="1">
    <source>
        <dbReference type="EMBL" id="KIL55337.1"/>
    </source>
</evidence>
<keyword evidence="2" id="KW-1185">Reference proteome</keyword>
<dbReference type="EMBL" id="KN818530">
    <property type="protein sequence ID" value="KIL55337.1"/>
    <property type="molecule type" value="Genomic_DNA"/>
</dbReference>
<reference evidence="1 2" key="1">
    <citation type="submission" date="2014-04" db="EMBL/GenBank/DDBJ databases">
        <title>Evolutionary Origins and Diversification of the Mycorrhizal Mutualists.</title>
        <authorList>
            <consortium name="DOE Joint Genome Institute"/>
            <consortium name="Mycorrhizal Genomics Consortium"/>
            <person name="Kohler A."/>
            <person name="Kuo A."/>
            <person name="Nagy L.G."/>
            <person name="Floudas D."/>
            <person name="Copeland A."/>
            <person name="Barry K.W."/>
            <person name="Cichocki N."/>
            <person name="Veneault-Fourrey C."/>
            <person name="LaButti K."/>
            <person name="Lindquist E.A."/>
            <person name="Lipzen A."/>
            <person name="Lundell T."/>
            <person name="Morin E."/>
            <person name="Murat C."/>
            <person name="Riley R."/>
            <person name="Ohm R."/>
            <person name="Sun H."/>
            <person name="Tunlid A."/>
            <person name="Henrissat B."/>
            <person name="Grigoriev I.V."/>
            <person name="Hibbett D.S."/>
            <person name="Martin F."/>
        </authorList>
    </citation>
    <scope>NUCLEOTIDE SEQUENCE [LARGE SCALE GENOMIC DNA]</scope>
    <source>
        <strain evidence="1 2">Koide BX008</strain>
    </source>
</reference>
<dbReference type="Proteomes" id="UP000054549">
    <property type="component" value="Unassembled WGS sequence"/>
</dbReference>
<proteinExistence type="predicted"/>
<dbReference type="InParanoid" id="A0A0C2W2L9"/>
<protein>
    <submittedName>
        <fullName evidence="1">Uncharacterized protein</fullName>
    </submittedName>
</protein>
<dbReference type="HOGENOM" id="CLU_2819348_0_0_1"/>
<organism evidence="1 2">
    <name type="scientific">Amanita muscaria (strain Koide BX008)</name>
    <dbReference type="NCBI Taxonomy" id="946122"/>
    <lineage>
        <taxon>Eukaryota</taxon>
        <taxon>Fungi</taxon>
        <taxon>Dikarya</taxon>
        <taxon>Basidiomycota</taxon>
        <taxon>Agaricomycotina</taxon>
        <taxon>Agaricomycetes</taxon>
        <taxon>Agaricomycetidae</taxon>
        <taxon>Agaricales</taxon>
        <taxon>Pluteineae</taxon>
        <taxon>Amanitaceae</taxon>
        <taxon>Amanita</taxon>
    </lineage>
</organism>
<feature type="non-terminal residue" evidence="1">
    <location>
        <position position="1"/>
    </location>
</feature>
<evidence type="ECO:0000313" key="2">
    <source>
        <dbReference type="Proteomes" id="UP000054549"/>
    </source>
</evidence>